<evidence type="ECO:0000313" key="2">
    <source>
        <dbReference type="Proteomes" id="UP000053647"/>
    </source>
</evidence>
<accession>A0A0C9TRD4</accession>
<name>A0A0C9TRD4_PAXIN</name>
<proteinExistence type="predicted"/>
<reference evidence="1 2" key="1">
    <citation type="submission" date="2014-06" db="EMBL/GenBank/DDBJ databases">
        <authorList>
            <consortium name="DOE Joint Genome Institute"/>
            <person name="Kuo A."/>
            <person name="Kohler A."/>
            <person name="Nagy L.G."/>
            <person name="Floudas D."/>
            <person name="Copeland A."/>
            <person name="Barry K.W."/>
            <person name="Cichocki N."/>
            <person name="Veneault-Fourrey C."/>
            <person name="LaButti K."/>
            <person name="Lindquist E.A."/>
            <person name="Lipzen A."/>
            <person name="Lundell T."/>
            <person name="Morin E."/>
            <person name="Murat C."/>
            <person name="Sun H."/>
            <person name="Tunlid A."/>
            <person name="Henrissat B."/>
            <person name="Grigoriev I.V."/>
            <person name="Hibbett D.S."/>
            <person name="Martin F."/>
            <person name="Nordberg H.P."/>
            <person name="Cantor M.N."/>
            <person name="Hua S.X."/>
        </authorList>
    </citation>
    <scope>NUCLEOTIDE SEQUENCE [LARGE SCALE GENOMIC DNA]</scope>
    <source>
        <strain evidence="1 2">ATCC 200175</strain>
    </source>
</reference>
<keyword evidence="2" id="KW-1185">Reference proteome</keyword>
<dbReference type="EMBL" id="KN819442">
    <property type="protein sequence ID" value="KIJ09691.1"/>
    <property type="molecule type" value="Genomic_DNA"/>
</dbReference>
<gene>
    <name evidence="1" type="ORF">PAXINDRAFT_87112</name>
</gene>
<evidence type="ECO:0000313" key="1">
    <source>
        <dbReference type="EMBL" id="KIJ09691.1"/>
    </source>
</evidence>
<protein>
    <submittedName>
        <fullName evidence="1">Uncharacterized protein</fullName>
    </submittedName>
</protein>
<feature type="non-terminal residue" evidence="1">
    <location>
        <position position="1"/>
    </location>
</feature>
<dbReference type="AlphaFoldDB" id="A0A0C9TRD4"/>
<dbReference type="HOGENOM" id="CLU_056788_11_3_1"/>
<dbReference type="Proteomes" id="UP000053647">
    <property type="component" value="Unassembled WGS sequence"/>
</dbReference>
<sequence>LTTIHRTFERAGISVKRVQKLAAECDPILRSDHKRCIAHYLIPIDEVSKDDRTYSRLYGRSKIGTRVEKQCPFVRKWRFSLVAALALDEGIIAASVIEGSFHHDTFYAFLRDDVVRSIWFIHKKRH</sequence>
<reference evidence="2" key="2">
    <citation type="submission" date="2015-01" db="EMBL/GenBank/DDBJ databases">
        <title>Evolutionary Origins and Diversification of the Mycorrhizal Mutualists.</title>
        <authorList>
            <consortium name="DOE Joint Genome Institute"/>
            <consortium name="Mycorrhizal Genomics Consortium"/>
            <person name="Kohler A."/>
            <person name="Kuo A."/>
            <person name="Nagy L.G."/>
            <person name="Floudas D."/>
            <person name="Copeland A."/>
            <person name="Barry K.W."/>
            <person name="Cichocki N."/>
            <person name="Veneault-Fourrey C."/>
            <person name="LaButti K."/>
            <person name="Lindquist E.A."/>
            <person name="Lipzen A."/>
            <person name="Lundell T."/>
            <person name="Morin E."/>
            <person name="Murat C."/>
            <person name="Riley R."/>
            <person name="Ohm R."/>
            <person name="Sun H."/>
            <person name="Tunlid A."/>
            <person name="Henrissat B."/>
            <person name="Grigoriev I.V."/>
            <person name="Hibbett D.S."/>
            <person name="Martin F."/>
        </authorList>
    </citation>
    <scope>NUCLEOTIDE SEQUENCE [LARGE SCALE GENOMIC DNA]</scope>
    <source>
        <strain evidence="2">ATCC 200175</strain>
    </source>
</reference>
<dbReference type="OrthoDB" id="2142724at2759"/>
<organism evidence="1 2">
    <name type="scientific">Paxillus involutus ATCC 200175</name>
    <dbReference type="NCBI Taxonomy" id="664439"/>
    <lineage>
        <taxon>Eukaryota</taxon>
        <taxon>Fungi</taxon>
        <taxon>Dikarya</taxon>
        <taxon>Basidiomycota</taxon>
        <taxon>Agaricomycotina</taxon>
        <taxon>Agaricomycetes</taxon>
        <taxon>Agaricomycetidae</taxon>
        <taxon>Boletales</taxon>
        <taxon>Paxilineae</taxon>
        <taxon>Paxillaceae</taxon>
        <taxon>Paxillus</taxon>
    </lineage>
</organism>